<dbReference type="SMART" id="SM00322">
    <property type="entry name" value="KH"/>
    <property type="match status" value="1"/>
</dbReference>
<reference evidence="4" key="2">
    <citation type="submission" date="2023-06" db="EMBL/GenBank/DDBJ databases">
        <authorList>
            <person name="Ma L."/>
            <person name="Liu K.-W."/>
            <person name="Li Z."/>
            <person name="Hsiao Y.-Y."/>
            <person name="Qi Y."/>
            <person name="Fu T."/>
            <person name="Tang G."/>
            <person name="Zhang D."/>
            <person name="Sun W.-H."/>
            <person name="Liu D.-K."/>
            <person name="Li Y."/>
            <person name="Chen G.-Z."/>
            <person name="Liu X.-D."/>
            <person name="Liao X.-Y."/>
            <person name="Jiang Y.-T."/>
            <person name="Yu X."/>
            <person name="Hao Y."/>
            <person name="Huang J."/>
            <person name="Zhao X.-W."/>
            <person name="Ke S."/>
            <person name="Chen Y.-Y."/>
            <person name="Wu W.-L."/>
            <person name="Hsu J.-L."/>
            <person name="Lin Y.-F."/>
            <person name="Huang M.-D."/>
            <person name="Li C.-Y."/>
            <person name="Huang L."/>
            <person name="Wang Z.-W."/>
            <person name="Zhao X."/>
            <person name="Zhong W.-Y."/>
            <person name="Peng D.-H."/>
            <person name="Ahmad S."/>
            <person name="Lan S."/>
            <person name="Zhang J.-S."/>
            <person name="Tsai W.-C."/>
            <person name="Van De Peer Y."/>
            <person name="Liu Z.-J."/>
        </authorList>
    </citation>
    <scope>NUCLEOTIDE SEQUENCE</scope>
    <source>
        <strain evidence="4">SCP</strain>
        <tissue evidence="4">Leaves</tissue>
    </source>
</reference>
<organism evidence="4 5">
    <name type="scientific">Acorus gramineus</name>
    <name type="common">Dwarf sweet flag</name>
    <dbReference type="NCBI Taxonomy" id="55184"/>
    <lineage>
        <taxon>Eukaryota</taxon>
        <taxon>Viridiplantae</taxon>
        <taxon>Streptophyta</taxon>
        <taxon>Embryophyta</taxon>
        <taxon>Tracheophyta</taxon>
        <taxon>Spermatophyta</taxon>
        <taxon>Magnoliopsida</taxon>
        <taxon>Liliopsida</taxon>
        <taxon>Acoraceae</taxon>
        <taxon>Acorus</taxon>
    </lineage>
</organism>
<reference evidence="4" key="1">
    <citation type="journal article" date="2023" name="Nat. Commun.">
        <title>Diploid and tetraploid genomes of Acorus and the evolution of monocots.</title>
        <authorList>
            <person name="Ma L."/>
            <person name="Liu K.W."/>
            <person name="Li Z."/>
            <person name="Hsiao Y.Y."/>
            <person name="Qi Y."/>
            <person name="Fu T."/>
            <person name="Tang G.D."/>
            <person name="Zhang D."/>
            <person name="Sun W.H."/>
            <person name="Liu D.K."/>
            <person name="Li Y."/>
            <person name="Chen G.Z."/>
            <person name="Liu X.D."/>
            <person name="Liao X.Y."/>
            <person name="Jiang Y.T."/>
            <person name="Yu X."/>
            <person name="Hao Y."/>
            <person name="Huang J."/>
            <person name="Zhao X.W."/>
            <person name="Ke S."/>
            <person name="Chen Y.Y."/>
            <person name="Wu W.L."/>
            <person name="Hsu J.L."/>
            <person name="Lin Y.F."/>
            <person name="Huang M.D."/>
            <person name="Li C.Y."/>
            <person name="Huang L."/>
            <person name="Wang Z.W."/>
            <person name="Zhao X."/>
            <person name="Zhong W.Y."/>
            <person name="Peng D.H."/>
            <person name="Ahmad S."/>
            <person name="Lan S."/>
            <person name="Zhang J.S."/>
            <person name="Tsai W.C."/>
            <person name="Van de Peer Y."/>
            <person name="Liu Z.J."/>
        </authorList>
    </citation>
    <scope>NUCLEOTIDE SEQUENCE</scope>
    <source>
        <strain evidence="4">SCP</strain>
    </source>
</reference>
<sequence>MFSMLIKFVDHDDQSSVVPVHIVTQPSQLPSEFLEPSADRKLVIGFDCEGVDLCRNGSLCVMQFAFPDAVYLVDVIEGGRMLVEACKPALESSYITKVIHDCKRDSEALYYQFGIKLHRVMDTQIAYHLLEEQEGRKRNPEEYISFVGLLADQRYCGVSYDEKGKVRDLLRKDPQFWTHRPMTELMIRNAVDDVRFLLCVYHKMIEKLTQASLWHLEVRGSLYCQCFCINDDGFADWPSAPPIPDELTGQGDAPEAEILSVLQVPSGQMGRVIGRRGYFIKSIKESCNADIFIGDDNKGPPNMVFIIGPVKEVRKVEAIVRGRFMTP</sequence>
<dbReference type="SUPFAM" id="SSF53098">
    <property type="entry name" value="Ribonuclease H-like"/>
    <property type="match status" value="1"/>
</dbReference>
<dbReference type="PROSITE" id="PS50084">
    <property type="entry name" value="KH_TYPE_1"/>
    <property type="match status" value="1"/>
</dbReference>
<protein>
    <submittedName>
        <fullName evidence="4">Uncharacterized protein</fullName>
    </submittedName>
</protein>
<dbReference type="InterPro" id="IPR036397">
    <property type="entry name" value="RNaseH_sf"/>
</dbReference>
<dbReference type="InterPro" id="IPR004088">
    <property type="entry name" value="KH_dom_type_1"/>
</dbReference>
<dbReference type="CDD" id="cd00105">
    <property type="entry name" value="KH-I"/>
    <property type="match status" value="1"/>
</dbReference>
<evidence type="ECO:0000313" key="4">
    <source>
        <dbReference type="EMBL" id="KAK1265689.1"/>
    </source>
</evidence>
<dbReference type="EMBL" id="JAUJYN010000008">
    <property type="protein sequence ID" value="KAK1265689.1"/>
    <property type="molecule type" value="Genomic_DNA"/>
</dbReference>
<dbReference type="Proteomes" id="UP001179952">
    <property type="component" value="Unassembled WGS sequence"/>
</dbReference>
<dbReference type="Pfam" id="PF01612">
    <property type="entry name" value="DNA_pol_A_exo1"/>
    <property type="match status" value="1"/>
</dbReference>
<accession>A0AAV9AND8</accession>
<gene>
    <name evidence="4" type="ORF">QJS04_geneDACA018113</name>
</gene>
<name>A0AAV9AND8_ACOGR</name>
<evidence type="ECO:0000259" key="3">
    <source>
        <dbReference type="SMART" id="SM00474"/>
    </source>
</evidence>
<dbReference type="InterPro" id="IPR036612">
    <property type="entry name" value="KH_dom_type_1_sf"/>
</dbReference>
<dbReference type="GO" id="GO:0008408">
    <property type="term" value="F:3'-5' exonuclease activity"/>
    <property type="evidence" value="ECO:0007669"/>
    <property type="project" value="InterPro"/>
</dbReference>
<dbReference type="AlphaFoldDB" id="A0AAV9AND8"/>
<dbReference type="InterPro" id="IPR012337">
    <property type="entry name" value="RNaseH-like_sf"/>
</dbReference>
<dbReference type="InterPro" id="IPR004087">
    <property type="entry name" value="KH_dom"/>
</dbReference>
<dbReference type="PANTHER" id="PTHR46814">
    <property type="entry name" value="EGALITARIAN, ISOFORM B"/>
    <property type="match status" value="1"/>
</dbReference>
<dbReference type="InterPro" id="IPR002562">
    <property type="entry name" value="3'-5'_exonuclease_dom"/>
</dbReference>
<evidence type="ECO:0000259" key="2">
    <source>
        <dbReference type="SMART" id="SM00322"/>
    </source>
</evidence>
<dbReference type="Gene3D" id="3.30.1370.10">
    <property type="entry name" value="K Homology domain, type 1"/>
    <property type="match status" value="1"/>
</dbReference>
<evidence type="ECO:0000256" key="1">
    <source>
        <dbReference type="PROSITE-ProRule" id="PRU00117"/>
    </source>
</evidence>
<evidence type="ECO:0000313" key="5">
    <source>
        <dbReference type="Proteomes" id="UP001179952"/>
    </source>
</evidence>
<dbReference type="CDD" id="cd06148">
    <property type="entry name" value="Egl_like_exo"/>
    <property type="match status" value="1"/>
</dbReference>
<dbReference type="SMART" id="SM00474">
    <property type="entry name" value="35EXOc"/>
    <property type="match status" value="1"/>
</dbReference>
<dbReference type="PANTHER" id="PTHR46814:SF1">
    <property type="entry name" value="EGALITARIAN, ISOFORM B"/>
    <property type="match status" value="1"/>
</dbReference>
<dbReference type="SUPFAM" id="SSF54791">
    <property type="entry name" value="Eukaryotic type KH-domain (KH-domain type I)"/>
    <property type="match status" value="1"/>
</dbReference>
<dbReference type="Pfam" id="PF00013">
    <property type="entry name" value="KH_1"/>
    <property type="match status" value="1"/>
</dbReference>
<comment type="caution">
    <text evidence="4">The sequence shown here is derived from an EMBL/GenBank/DDBJ whole genome shotgun (WGS) entry which is preliminary data.</text>
</comment>
<proteinExistence type="predicted"/>
<dbReference type="Gene3D" id="3.30.420.10">
    <property type="entry name" value="Ribonuclease H-like superfamily/Ribonuclease H"/>
    <property type="match status" value="1"/>
</dbReference>
<dbReference type="GO" id="GO:0006139">
    <property type="term" value="P:nucleobase-containing compound metabolic process"/>
    <property type="evidence" value="ECO:0007669"/>
    <property type="project" value="InterPro"/>
</dbReference>
<feature type="domain" description="K Homology" evidence="2">
    <location>
        <begin position="256"/>
        <end position="325"/>
    </location>
</feature>
<keyword evidence="5" id="KW-1185">Reference proteome</keyword>
<feature type="domain" description="3'-5' exonuclease" evidence="3">
    <location>
        <begin position="20"/>
        <end position="209"/>
    </location>
</feature>
<dbReference type="GO" id="GO:0003723">
    <property type="term" value="F:RNA binding"/>
    <property type="evidence" value="ECO:0007669"/>
    <property type="project" value="UniProtKB-UniRule"/>
</dbReference>
<keyword evidence="1" id="KW-0694">RNA-binding</keyword>